<dbReference type="InterPro" id="IPR018060">
    <property type="entry name" value="HTH_AraC"/>
</dbReference>
<dbReference type="Proteomes" id="UP000035704">
    <property type="component" value="Chromosome"/>
</dbReference>
<evidence type="ECO:0000256" key="1">
    <source>
        <dbReference type="ARBA" id="ARBA00018672"/>
    </source>
</evidence>
<evidence type="ECO:0000256" key="5">
    <source>
        <dbReference type="ARBA" id="ARBA00024867"/>
    </source>
</evidence>
<name>A0A0D8IFM8_9CLOT</name>
<keyword evidence="7" id="KW-1185">Reference proteome</keyword>
<dbReference type="GO" id="GO:0000160">
    <property type="term" value="P:phosphorelay signal transduction system"/>
    <property type="evidence" value="ECO:0007669"/>
    <property type="project" value="InterPro"/>
</dbReference>
<dbReference type="PATRIC" id="fig|84022.5.peg.3141"/>
<dbReference type="SMART" id="SM00342">
    <property type="entry name" value="HTH_ARAC"/>
    <property type="match status" value="1"/>
</dbReference>
<evidence type="ECO:0000313" key="7">
    <source>
        <dbReference type="Proteomes" id="UP000035704"/>
    </source>
</evidence>
<organism evidence="6 7">
    <name type="scientific">Clostridium aceticum</name>
    <dbReference type="NCBI Taxonomy" id="84022"/>
    <lineage>
        <taxon>Bacteria</taxon>
        <taxon>Bacillati</taxon>
        <taxon>Bacillota</taxon>
        <taxon>Clostridia</taxon>
        <taxon>Eubacteriales</taxon>
        <taxon>Clostridiaceae</taxon>
        <taxon>Clostridium</taxon>
    </lineage>
</organism>
<reference evidence="6 7" key="1">
    <citation type="submission" date="2014-10" db="EMBL/GenBank/DDBJ databases">
        <title>Genome sequence of Clostridium aceticum DSM 1496.</title>
        <authorList>
            <person name="Poehlein A."/>
            <person name="Schiel-Bengelsdorf B."/>
            <person name="Gottschalk G."/>
            <person name="Duerre P."/>
            <person name="Daniel R."/>
        </authorList>
    </citation>
    <scope>NUCLEOTIDE SEQUENCE [LARGE SCALE GENOMIC DNA]</scope>
    <source>
        <strain evidence="6 7">DSM 1496</strain>
    </source>
</reference>
<evidence type="ECO:0000256" key="2">
    <source>
        <dbReference type="ARBA" id="ARBA00023015"/>
    </source>
</evidence>
<keyword evidence="2" id="KW-0805">Transcription regulation</keyword>
<dbReference type="PANTHER" id="PTHR43280">
    <property type="entry name" value="ARAC-FAMILY TRANSCRIPTIONAL REGULATOR"/>
    <property type="match status" value="1"/>
</dbReference>
<dbReference type="GO" id="GO:0003700">
    <property type="term" value="F:DNA-binding transcription factor activity"/>
    <property type="evidence" value="ECO:0007669"/>
    <property type="project" value="InterPro"/>
</dbReference>
<dbReference type="InterPro" id="IPR001789">
    <property type="entry name" value="Sig_transdc_resp-reg_receiver"/>
</dbReference>
<dbReference type="SUPFAM" id="SSF46689">
    <property type="entry name" value="Homeodomain-like"/>
    <property type="match status" value="2"/>
</dbReference>
<dbReference type="InterPro" id="IPR009057">
    <property type="entry name" value="Homeodomain-like_sf"/>
</dbReference>
<evidence type="ECO:0000313" key="6">
    <source>
        <dbReference type="EMBL" id="AKL95134.1"/>
    </source>
</evidence>
<dbReference type="CDD" id="cd17536">
    <property type="entry name" value="REC_YesN-like"/>
    <property type="match status" value="1"/>
</dbReference>
<comment type="function">
    <text evidence="5">May play the central regulatory role in sporulation. It may be an element of the effector pathway responsible for the activation of sporulation genes in response to nutritional stress. Spo0A may act in concert with spo0H (a sigma factor) to control the expression of some genes that are critical to the sporulation process.</text>
</comment>
<dbReference type="KEGG" id="cace:CACET_c16850"/>
<dbReference type="GO" id="GO:0043565">
    <property type="term" value="F:sequence-specific DNA binding"/>
    <property type="evidence" value="ECO:0007669"/>
    <property type="project" value="InterPro"/>
</dbReference>
<proteinExistence type="predicted"/>
<dbReference type="RefSeq" id="WP_044823861.1">
    <property type="nucleotide sequence ID" value="NZ_CP009687.1"/>
</dbReference>
<dbReference type="PROSITE" id="PS00041">
    <property type="entry name" value="HTH_ARAC_FAMILY_1"/>
    <property type="match status" value="1"/>
</dbReference>
<evidence type="ECO:0000256" key="3">
    <source>
        <dbReference type="ARBA" id="ARBA00023125"/>
    </source>
</evidence>
<dbReference type="Gene3D" id="1.10.10.60">
    <property type="entry name" value="Homeodomain-like"/>
    <property type="match status" value="2"/>
</dbReference>
<dbReference type="InterPro" id="IPR011006">
    <property type="entry name" value="CheY-like_superfamily"/>
</dbReference>
<dbReference type="Pfam" id="PF12833">
    <property type="entry name" value="HTH_18"/>
    <property type="match status" value="1"/>
</dbReference>
<dbReference type="SUPFAM" id="SSF52172">
    <property type="entry name" value="CheY-like"/>
    <property type="match status" value="1"/>
</dbReference>
<sequence>MYKLMIVEDEPIERKALRMILNRNFFNLDIVEDAKNGIEAVELAKIYKPHIILMDVKMPENTGLEAQKRIIKFLPEVKTIMLTAYSDFDYAQEAIKVGAVDYLLKPANPNDIKIAVEKAITATRNKESRKPTHPQSNDVPENILDAVITYIDNNFTEKITLDTAAKFVHLHPQYFSKYFKKNVGVTFTDYIAKLRIERAKNLMINTDKTIAQISSEVGYTDPAYFSKVFLKYEKQSPYKYKRSNC</sequence>
<keyword evidence="3" id="KW-0238">DNA-binding</keyword>
<accession>A0A0D8IFM8</accession>
<dbReference type="AlphaFoldDB" id="A0A0D8IFM8"/>
<gene>
    <name evidence="6" type="ORF">CACET_c16850</name>
</gene>
<protein>
    <recommendedName>
        <fullName evidence="1">Stage 0 sporulation protein A homolog</fullName>
    </recommendedName>
</protein>
<keyword evidence="4" id="KW-0804">Transcription</keyword>
<dbReference type="PANTHER" id="PTHR43280:SF2">
    <property type="entry name" value="HTH-TYPE TRANSCRIPTIONAL REGULATOR EXSA"/>
    <property type="match status" value="1"/>
</dbReference>
<dbReference type="Gene3D" id="3.40.50.2300">
    <property type="match status" value="1"/>
</dbReference>
<dbReference type="InterPro" id="IPR018062">
    <property type="entry name" value="HTH_AraC-typ_CS"/>
</dbReference>
<dbReference type="Pfam" id="PF00072">
    <property type="entry name" value="Response_reg"/>
    <property type="match status" value="1"/>
</dbReference>
<evidence type="ECO:0000256" key="4">
    <source>
        <dbReference type="ARBA" id="ARBA00023163"/>
    </source>
</evidence>
<dbReference type="EMBL" id="CP009687">
    <property type="protein sequence ID" value="AKL95134.1"/>
    <property type="molecule type" value="Genomic_DNA"/>
</dbReference>
<dbReference type="OrthoDB" id="324626at2"/>
<dbReference type="PROSITE" id="PS01124">
    <property type="entry name" value="HTH_ARAC_FAMILY_2"/>
    <property type="match status" value="1"/>
</dbReference>
<dbReference type="STRING" id="84022.CACET_c16850"/>
<dbReference type="SMART" id="SM00448">
    <property type="entry name" value="REC"/>
    <property type="match status" value="1"/>
</dbReference>
<dbReference type="PROSITE" id="PS50110">
    <property type="entry name" value="RESPONSE_REGULATORY"/>
    <property type="match status" value="1"/>
</dbReference>